<organism evidence="3 4">
    <name type="scientific">Hyaloscypha bicolor E</name>
    <dbReference type="NCBI Taxonomy" id="1095630"/>
    <lineage>
        <taxon>Eukaryota</taxon>
        <taxon>Fungi</taxon>
        <taxon>Dikarya</taxon>
        <taxon>Ascomycota</taxon>
        <taxon>Pezizomycotina</taxon>
        <taxon>Leotiomycetes</taxon>
        <taxon>Helotiales</taxon>
        <taxon>Hyaloscyphaceae</taxon>
        <taxon>Hyaloscypha</taxon>
        <taxon>Hyaloscypha bicolor</taxon>
    </lineage>
</organism>
<dbReference type="EMBL" id="KZ613740">
    <property type="protein sequence ID" value="PMD67011.1"/>
    <property type="molecule type" value="Genomic_DNA"/>
</dbReference>
<dbReference type="PANTHER" id="PTHR37544">
    <property type="entry name" value="SPRAY-RELATED"/>
    <property type="match status" value="1"/>
</dbReference>
<proteinExistence type="predicted"/>
<dbReference type="InParanoid" id="A0A2J6TVJ6"/>
<feature type="compositionally biased region" description="Polar residues" evidence="1">
    <location>
        <begin position="57"/>
        <end position="77"/>
    </location>
</feature>
<evidence type="ECO:0000313" key="3">
    <source>
        <dbReference type="EMBL" id="PMD67011.1"/>
    </source>
</evidence>
<keyword evidence="4" id="KW-1185">Reference proteome</keyword>
<dbReference type="STRING" id="1095630.A0A2J6TVJ6"/>
<keyword evidence="2" id="KW-0472">Membrane</keyword>
<evidence type="ECO:0000256" key="2">
    <source>
        <dbReference type="SAM" id="Phobius"/>
    </source>
</evidence>
<keyword evidence="2" id="KW-0812">Transmembrane</keyword>
<dbReference type="Pfam" id="PF11915">
    <property type="entry name" value="DUF3433"/>
    <property type="match status" value="2"/>
</dbReference>
<feature type="transmembrane region" description="Helical" evidence="2">
    <location>
        <begin position="566"/>
        <end position="585"/>
    </location>
</feature>
<evidence type="ECO:0000256" key="1">
    <source>
        <dbReference type="SAM" id="MobiDB-lite"/>
    </source>
</evidence>
<dbReference type="InterPro" id="IPR021840">
    <property type="entry name" value="DUF3433"/>
</dbReference>
<feature type="transmembrane region" description="Helical" evidence="2">
    <location>
        <begin position="202"/>
        <end position="226"/>
    </location>
</feature>
<dbReference type="RefSeq" id="XP_024743915.1">
    <property type="nucleotide sequence ID" value="XM_024886234.1"/>
</dbReference>
<dbReference type="Proteomes" id="UP000235371">
    <property type="component" value="Unassembled WGS sequence"/>
</dbReference>
<dbReference type="PANTHER" id="PTHR37544:SF1">
    <property type="entry name" value="PHOSPHORIBOSYLAMINOIMIDAZOLE-SUCCINOCARBOXAMIDE SYNTHASE"/>
    <property type="match status" value="1"/>
</dbReference>
<dbReference type="AlphaFoldDB" id="A0A2J6TVJ6"/>
<sequence length="1260" mass="137211">MAMPIRRKPVPSSLLSLSENERHETSLNPQPPELLPETSPGVSIPRDSPLSRGGVNETLQANPGPSISTSQDPQHSATKAPHNNVYTWRPFILRRRILVAYIIIFVILFSVIETLYQVSQAHQGIATTENGKYYLWTYGPTAAFTLLAAIWSRIEYRAKQTSPWIKLASHSAPASRTLLLNYWAYFLPTTTIYKALKTNDFLVALSVIGSLAFKIITVVSTGLLTLDNLLVEQHNVPLIASTTFVGDDGRLGDIGDLPFYVYQGVQLANLPYPEGTNQQFAFQSFHSAKNQNGSISRADLDAFSGNLECERAQMNFGNWEVKVYASENATNVSTSGPDLQPNITISIPSCSINFTTPNLGPYCDRPKILSRNTTQTAIGPIGIYSLCRCANSQESRFAILVGAAMQGGSTVDANPTVTYNLVNSTQLICSSTYAINRALITTNWTQGTARVELLPEAGNRTLTNVTGLDLTNAFGETIARAVARVPLDSLNPFLGHLHNAVSQAGNPSLTNLMSTDTLGNLSNSYFRTLTAQIARIALLKGDSIPITGTSWDFESRLVLRLLSVRIIEAVLIVLLLFSGAMIFLIPNNGIMPLDPDSIGGLAILISKSAELKRSLTGMGLSPLSSISDRISSNRYQTTVTFEGAQRTFEIQQPEHILQVSPNKQEAESLCPQNDTVTWWRPFGATIYARLLALASVIATVIALELVLRDSQRHVGFAGVDPKGYGHYASAYIPALIMVSIGLLFSDLDDTTKVFAPYSKLKYGGASWSDLFINYSRFTKVEALWLSIKSRNLAVIATSSASFLGSFLTIVVSGVYAVNNVPSSQAVELSMKTWFNASDNLNLQADPSAITLASLVAVANLSYPAWTYDELAFATLELTTSNMATENRATISAKIPAVRPRLDCTLLVGDNSSIGSTLTWCLPPTEFCSGANLFVNFTPPPTPLGGYSCGTRTSSVGTVFSNSIFGYDDQFLENCHTWVWGSIGASSIENIAALSCHEDVEQIMVNTTLLFPSLAIDSTQPPIPDESTAQHSATFISMPPTYTFWLANITGTWSNETSFDQFFNILAASNEAPPLHFFSNPSLATNVSHVIQHLHKILLAQIYGYTGPSPFTGLSPYSYFSMRINSTEGAEQTTFTGTAVDPNSERLVQRVPSTRTLQALLAAMGLCVLIQSAFLRTKDVLPKDPRSIAGLASLLVDSEMLELVQHECDRRGGPARHALEGRLFGIGWFEGEKIDNMAVMEGLVAKEPGVRKRRFTIDVIS</sequence>
<feature type="region of interest" description="Disordered" evidence="1">
    <location>
        <begin position="1"/>
        <end position="81"/>
    </location>
</feature>
<feature type="transmembrane region" description="Helical" evidence="2">
    <location>
        <begin position="136"/>
        <end position="156"/>
    </location>
</feature>
<dbReference type="GeneID" id="36594311"/>
<evidence type="ECO:0000313" key="4">
    <source>
        <dbReference type="Proteomes" id="UP000235371"/>
    </source>
</evidence>
<name>A0A2J6TVJ6_9HELO</name>
<keyword evidence="2" id="KW-1133">Transmembrane helix</keyword>
<protein>
    <submittedName>
        <fullName evidence="3">Uncharacterized protein</fullName>
    </submittedName>
</protein>
<feature type="transmembrane region" description="Helical" evidence="2">
    <location>
        <begin position="98"/>
        <end position="116"/>
    </location>
</feature>
<reference evidence="3 4" key="1">
    <citation type="submission" date="2016-04" db="EMBL/GenBank/DDBJ databases">
        <title>A degradative enzymes factory behind the ericoid mycorrhizal symbiosis.</title>
        <authorList>
            <consortium name="DOE Joint Genome Institute"/>
            <person name="Martino E."/>
            <person name="Morin E."/>
            <person name="Grelet G."/>
            <person name="Kuo A."/>
            <person name="Kohler A."/>
            <person name="Daghino S."/>
            <person name="Barry K."/>
            <person name="Choi C."/>
            <person name="Cichocki N."/>
            <person name="Clum A."/>
            <person name="Copeland A."/>
            <person name="Hainaut M."/>
            <person name="Haridas S."/>
            <person name="Labutti K."/>
            <person name="Lindquist E."/>
            <person name="Lipzen A."/>
            <person name="Khouja H.-R."/>
            <person name="Murat C."/>
            <person name="Ohm R."/>
            <person name="Olson A."/>
            <person name="Spatafora J."/>
            <person name="Veneault-Fourrey C."/>
            <person name="Henrissat B."/>
            <person name="Grigoriev I."/>
            <person name="Martin F."/>
            <person name="Perotto S."/>
        </authorList>
    </citation>
    <scope>NUCLEOTIDE SEQUENCE [LARGE SCALE GENOMIC DNA]</scope>
    <source>
        <strain evidence="3 4">E</strain>
    </source>
</reference>
<accession>A0A2J6TVJ6</accession>
<feature type="transmembrane region" description="Helical" evidence="2">
    <location>
        <begin position="792"/>
        <end position="817"/>
    </location>
</feature>
<dbReference type="OrthoDB" id="5332281at2759"/>
<feature type="transmembrane region" description="Helical" evidence="2">
    <location>
        <begin position="686"/>
        <end position="707"/>
    </location>
</feature>
<gene>
    <name evidence="3" type="ORF">K444DRAFT_658181</name>
</gene>